<dbReference type="Gene3D" id="1.25.10.70">
    <property type="match status" value="1"/>
</dbReference>
<feature type="domain" description="Nucleoporin Nup188 N-terminal" evidence="2">
    <location>
        <begin position="188"/>
        <end position="301"/>
    </location>
</feature>
<accession>A0AAD9I8F0</accession>
<feature type="region of interest" description="Disordered" evidence="1">
    <location>
        <begin position="1012"/>
        <end position="1032"/>
    </location>
</feature>
<dbReference type="EMBL" id="JAQQPM010000006">
    <property type="protein sequence ID" value="KAK2072470.1"/>
    <property type="molecule type" value="Genomic_DNA"/>
</dbReference>
<organism evidence="4 5">
    <name type="scientific">Phyllachora maydis</name>
    <dbReference type="NCBI Taxonomy" id="1825666"/>
    <lineage>
        <taxon>Eukaryota</taxon>
        <taxon>Fungi</taxon>
        <taxon>Dikarya</taxon>
        <taxon>Ascomycota</taxon>
        <taxon>Pezizomycotina</taxon>
        <taxon>Sordariomycetes</taxon>
        <taxon>Sordariomycetidae</taxon>
        <taxon>Phyllachorales</taxon>
        <taxon>Phyllachoraceae</taxon>
        <taxon>Phyllachora</taxon>
    </lineage>
</organism>
<dbReference type="InterPro" id="IPR018864">
    <property type="entry name" value="Nucleoporin_Nup188_N"/>
</dbReference>
<dbReference type="Pfam" id="PF18378">
    <property type="entry name" value="Nup188_C"/>
    <property type="match status" value="1"/>
</dbReference>
<dbReference type="GO" id="GO:0044611">
    <property type="term" value="C:nuclear pore inner ring"/>
    <property type="evidence" value="ECO:0007669"/>
    <property type="project" value="TreeGrafter"/>
</dbReference>
<evidence type="ECO:0000259" key="2">
    <source>
        <dbReference type="Pfam" id="PF10487"/>
    </source>
</evidence>
<gene>
    <name evidence="4" type="ORF">P8C59_006822</name>
</gene>
<comment type="caution">
    <text evidence="4">The sequence shown here is derived from an EMBL/GenBank/DDBJ whole genome shotgun (WGS) entry which is preliminary data.</text>
</comment>
<evidence type="ECO:0000256" key="1">
    <source>
        <dbReference type="SAM" id="MobiDB-lite"/>
    </source>
</evidence>
<dbReference type="Proteomes" id="UP001217918">
    <property type="component" value="Unassembled WGS sequence"/>
</dbReference>
<feature type="domain" description="Nuclear pore protein Nup188 C-terminal" evidence="3">
    <location>
        <begin position="761"/>
        <end position="1137"/>
    </location>
</feature>
<dbReference type="GO" id="GO:0017056">
    <property type="term" value="F:structural constituent of nuclear pore"/>
    <property type="evidence" value="ECO:0007669"/>
    <property type="project" value="InterPro"/>
</dbReference>
<dbReference type="GO" id="GO:0006606">
    <property type="term" value="P:protein import into nucleus"/>
    <property type="evidence" value="ECO:0007669"/>
    <property type="project" value="TreeGrafter"/>
</dbReference>
<dbReference type="GO" id="GO:0006405">
    <property type="term" value="P:RNA export from nucleus"/>
    <property type="evidence" value="ECO:0007669"/>
    <property type="project" value="TreeGrafter"/>
</dbReference>
<evidence type="ECO:0008006" key="6">
    <source>
        <dbReference type="Google" id="ProtNLM"/>
    </source>
</evidence>
<proteinExistence type="predicted"/>
<dbReference type="Pfam" id="PF10487">
    <property type="entry name" value="Nup188_N"/>
    <property type="match status" value="1"/>
</dbReference>
<dbReference type="InterPro" id="IPR044840">
    <property type="entry name" value="Nup188"/>
</dbReference>
<dbReference type="InterPro" id="IPR041634">
    <property type="entry name" value="Nup188_C"/>
</dbReference>
<keyword evidence="5" id="KW-1185">Reference proteome</keyword>
<dbReference type="AlphaFoldDB" id="A0AAD9I8F0"/>
<dbReference type="PANTHER" id="PTHR31431:SF1">
    <property type="entry name" value="NUCLEOPORIN NUP188"/>
    <property type="match status" value="1"/>
</dbReference>
<evidence type="ECO:0000259" key="3">
    <source>
        <dbReference type="Pfam" id="PF18378"/>
    </source>
</evidence>
<evidence type="ECO:0000313" key="4">
    <source>
        <dbReference type="EMBL" id="KAK2072470.1"/>
    </source>
</evidence>
<evidence type="ECO:0000313" key="5">
    <source>
        <dbReference type="Proteomes" id="UP001217918"/>
    </source>
</evidence>
<dbReference type="PANTHER" id="PTHR31431">
    <property type="entry name" value="NUCLEOPORIN NUP188 HOMOLOG"/>
    <property type="match status" value="1"/>
</dbReference>
<protein>
    <recommendedName>
        <fullName evidence="6">Nucleoporin</fullName>
    </recommendedName>
</protein>
<name>A0AAD9I8F0_9PEZI</name>
<sequence>MTAVNDTTYLPRLEECLDGKTTVLSWRTIASALSDTARDRPHSPAIAKFLRDPYVHGLLKAPATVFGARTAESTRDFEARTAAIHVTPTPNDLYDINEIKADSLWLSEIVEINEIAALRIVAIEFQSRPRSHLTGPLSTQDIANIQEATGLSNVQASSLLTSLNISPSLEAEHIWNDFNAQAGGLFASQDVVGRWWTLMDNYAFLDQLTGLPEFLAPAKTLVCVISLALLNLDRSLPYLAGDIDLHEQEDPYLQDSNLLTQIHATVSAAAEAGLHTAGPVVFAWTLIVHRLYAEYQERAERRDMAQNQRAQDGFELDMQPSGARRNSAGSVVSIENSPYDLFLVTQSLDRDIQPVERLAVVVTAQGQIYDVMTDMAHCMGETRDAAFRPLLGSRMRLVFLDFLKQSYPFIGYQADPIMSRMDQPYNRHDEVAAIWKFLSTVMRNRQQLMANCLLTGKAPRDALQKDGNFKKIPSDSVLARAMESMRTITGLPSREVLAVLEFFTAAQNHWPWIIFSIQEETTVFDALRSYIRSRRPPSVVAKSDPERAALETRIAAYIAECFAMQLYHLRQMGQDSRLAADVLSDVDYFLRDGVQISAYNTSLHVNFAKNFAARYQKCTLDDFKRTMLFPRELGPHYFYATEDAQTILSYDFGWTGGIKRQGFKYEMETANLNLSLVEAEVALFRSWEYLLLELSTCLLPQNLTIARQMQQVAEKCLESNQASQPPENFFSRLKHSRAELALTLLQRLAEHSLLPKDGSQLLQSIWNTVCAEENPFTEAQLPYYRTLLRILFVVLRGSSHNLNSNAAAQETASAGSVAVTQLILSILDRVVAQGFRTLVTLVHEADSPTTPEDVALLTAILQASLSVAGMEQCQNQILNIMASYDVFHVAISLFSWADKLAVNGDPVYGELALLFLLELSALPVLAEQLAADGLLGHVTSANLAGFIRRDNVSPFAESAGAVRCYGIWAKALLPLLLNILGVLGGTIAPEIAFVLNQFPNLLSSSVKRFEAPGLSRTTPSSSVRGGGGGGTGGGPQHCVTLLAVSEAHSLALLVRVLNTLRQNNGGRTVPEVRWDGAALLESVEFWLASRRVLLDRLLPLGAREAEWRGLKAAEGSGCDNRLEEKVVAGLEAVREVLSEEVE</sequence>
<reference evidence="4" key="1">
    <citation type="journal article" date="2023" name="Mol. Plant Microbe Interact.">
        <title>Elucidating the Obligate Nature and Biological Capacity of an Invasive Fungal Corn Pathogen.</title>
        <authorList>
            <person name="MacCready J.S."/>
            <person name="Roggenkamp E.M."/>
            <person name="Gdanetz K."/>
            <person name="Chilvers M.I."/>
        </authorList>
    </citation>
    <scope>NUCLEOTIDE SEQUENCE</scope>
    <source>
        <strain evidence="4">PM02</strain>
    </source>
</reference>